<protein>
    <recommendedName>
        <fullName evidence="11">SLC41A/MgtE integral membrane domain-containing protein</fullName>
    </recommendedName>
</protein>
<feature type="domain" description="SLC41A/MgtE integral membrane" evidence="11">
    <location>
        <begin position="310"/>
        <end position="460"/>
    </location>
</feature>
<evidence type="ECO:0000256" key="2">
    <source>
        <dbReference type="ARBA" id="ARBA00009749"/>
    </source>
</evidence>
<comment type="similarity">
    <text evidence="2">Belongs to the SLC41A transporter family.</text>
</comment>
<dbReference type="Gene3D" id="1.10.357.20">
    <property type="entry name" value="SLC41 divalent cation transporters, integral membrane domain"/>
    <property type="match status" value="2"/>
</dbReference>
<evidence type="ECO:0000256" key="3">
    <source>
        <dbReference type="ARBA" id="ARBA00022448"/>
    </source>
</evidence>
<proteinExistence type="inferred from homology"/>
<dbReference type="EnsemblMetazoa" id="PPA14218.1">
    <property type="protein sequence ID" value="PPA14218.1"/>
    <property type="gene ID" value="WBGene00103772"/>
</dbReference>
<evidence type="ECO:0000256" key="9">
    <source>
        <dbReference type="SAM" id="MobiDB-lite"/>
    </source>
</evidence>
<name>A0A2A6CRJ4_PRIPA</name>
<feature type="transmembrane region" description="Helical" evidence="10">
    <location>
        <begin position="243"/>
        <end position="264"/>
    </location>
</feature>
<gene>
    <name evidence="12" type="primary">WBGene00103772</name>
</gene>
<dbReference type="PANTHER" id="PTHR16228:SF7">
    <property type="entry name" value="SLC41A_MGTE INTEGRAL MEMBRANE DOMAIN-CONTAINING PROTEIN"/>
    <property type="match status" value="1"/>
</dbReference>
<feature type="transmembrane region" description="Helical" evidence="10">
    <location>
        <begin position="140"/>
        <end position="159"/>
    </location>
</feature>
<keyword evidence="13" id="KW-1185">Reference proteome</keyword>
<dbReference type="InterPro" id="IPR006667">
    <property type="entry name" value="SLC41_membr_dom"/>
</dbReference>
<dbReference type="Proteomes" id="UP000005239">
    <property type="component" value="Unassembled WGS sequence"/>
</dbReference>
<dbReference type="InterPro" id="IPR045349">
    <property type="entry name" value="SLC41A1-3"/>
</dbReference>
<organism evidence="12 13">
    <name type="scientific">Pristionchus pacificus</name>
    <name type="common">Parasitic nematode worm</name>
    <dbReference type="NCBI Taxonomy" id="54126"/>
    <lineage>
        <taxon>Eukaryota</taxon>
        <taxon>Metazoa</taxon>
        <taxon>Ecdysozoa</taxon>
        <taxon>Nematoda</taxon>
        <taxon>Chromadorea</taxon>
        <taxon>Rhabditida</taxon>
        <taxon>Rhabditina</taxon>
        <taxon>Diplogasteromorpha</taxon>
        <taxon>Diplogasteroidea</taxon>
        <taxon>Neodiplogasteridae</taxon>
        <taxon>Pristionchus</taxon>
    </lineage>
</organism>
<feature type="transmembrane region" description="Helical" evidence="10">
    <location>
        <begin position="403"/>
        <end position="423"/>
    </location>
</feature>
<accession>A0A2A6CRJ4</accession>
<feature type="compositionally biased region" description="Basic and acidic residues" evidence="9">
    <location>
        <begin position="1"/>
        <end position="37"/>
    </location>
</feature>
<evidence type="ECO:0000256" key="6">
    <source>
        <dbReference type="ARBA" id="ARBA00022989"/>
    </source>
</evidence>
<keyword evidence="8 10" id="KW-0472">Membrane</keyword>
<keyword evidence="6 10" id="KW-1133">Transmembrane helix</keyword>
<dbReference type="GO" id="GO:0008324">
    <property type="term" value="F:monoatomic cation transmembrane transporter activity"/>
    <property type="evidence" value="ECO:0007669"/>
    <property type="project" value="InterPro"/>
</dbReference>
<evidence type="ECO:0000256" key="5">
    <source>
        <dbReference type="ARBA" id="ARBA00022842"/>
    </source>
</evidence>
<dbReference type="AlphaFoldDB" id="A0A2A6CRJ4"/>
<feature type="domain" description="SLC41A/MgtE integral membrane" evidence="11">
    <location>
        <begin position="95"/>
        <end position="229"/>
    </location>
</feature>
<keyword evidence="5" id="KW-0460">Magnesium</keyword>
<feature type="transmembrane region" description="Helical" evidence="10">
    <location>
        <begin position="369"/>
        <end position="391"/>
    </location>
</feature>
<feature type="region of interest" description="Disordered" evidence="9">
    <location>
        <begin position="1"/>
        <end position="39"/>
    </location>
</feature>
<evidence type="ECO:0000259" key="11">
    <source>
        <dbReference type="Pfam" id="PF01769"/>
    </source>
</evidence>
<accession>A0A8R1YCD3</accession>
<dbReference type="SUPFAM" id="SSF161093">
    <property type="entry name" value="MgtE membrane domain-like"/>
    <property type="match status" value="2"/>
</dbReference>
<evidence type="ECO:0000313" key="12">
    <source>
        <dbReference type="EnsemblMetazoa" id="PPA14218.1"/>
    </source>
</evidence>
<dbReference type="OrthoDB" id="5791097at2759"/>
<evidence type="ECO:0000313" key="13">
    <source>
        <dbReference type="Proteomes" id="UP000005239"/>
    </source>
</evidence>
<keyword evidence="7" id="KW-0406">Ion transport</keyword>
<feature type="transmembrane region" description="Helical" evidence="10">
    <location>
        <begin position="210"/>
        <end position="234"/>
    </location>
</feature>
<evidence type="ECO:0000256" key="10">
    <source>
        <dbReference type="SAM" id="Phobius"/>
    </source>
</evidence>
<evidence type="ECO:0000256" key="8">
    <source>
        <dbReference type="ARBA" id="ARBA00023136"/>
    </source>
</evidence>
<evidence type="ECO:0000256" key="1">
    <source>
        <dbReference type="ARBA" id="ARBA00004141"/>
    </source>
</evidence>
<dbReference type="Pfam" id="PF01769">
    <property type="entry name" value="MgtE"/>
    <property type="match status" value="2"/>
</dbReference>
<reference evidence="12" key="2">
    <citation type="submission" date="2022-06" db="UniProtKB">
        <authorList>
            <consortium name="EnsemblMetazoa"/>
        </authorList>
    </citation>
    <scope>IDENTIFICATION</scope>
    <source>
        <strain evidence="12">PS312</strain>
    </source>
</reference>
<evidence type="ECO:0000256" key="7">
    <source>
        <dbReference type="ARBA" id="ARBA00023065"/>
    </source>
</evidence>
<dbReference type="GO" id="GO:0005886">
    <property type="term" value="C:plasma membrane"/>
    <property type="evidence" value="ECO:0000318"/>
    <property type="project" value="GO_Central"/>
</dbReference>
<feature type="transmembrane region" description="Helical" evidence="10">
    <location>
        <begin position="443"/>
        <end position="465"/>
    </location>
</feature>
<feature type="transmembrane region" description="Helical" evidence="10">
    <location>
        <begin position="276"/>
        <end position="295"/>
    </location>
</feature>
<keyword evidence="3" id="KW-0813">Transport</keyword>
<dbReference type="InterPro" id="IPR036739">
    <property type="entry name" value="SLC41_membr_dom_sf"/>
</dbReference>
<reference evidence="13" key="1">
    <citation type="journal article" date="2008" name="Nat. Genet.">
        <title>The Pristionchus pacificus genome provides a unique perspective on nematode lifestyle and parasitism.</title>
        <authorList>
            <person name="Dieterich C."/>
            <person name="Clifton S.W."/>
            <person name="Schuster L.N."/>
            <person name="Chinwalla A."/>
            <person name="Delehaunty K."/>
            <person name="Dinkelacker I."/>
            <person name="Fulton L."/>
            <person name="Fulton R."/>
            <person name="Godfrey J."/>
            <person name="Minx P."/>
            <person name="Mitreva M."/>
            <person name="Roeseler W."/>
            <person name="Tian H."/>
            <person name="Witte H."/>
            <person name="Yang S.P."/>
            <person name="Wilson R.K."/>
            <person name="Sommer R.J."/>
        </authorList>
    </citation>
    <scope>NUCLEOTIDE SEQUENCE [LARGE SCALE GENOMIC DNA]</scope>
    <source>
        <strain evidence="13">PS312</strain>
    </source>
</reference>
<sequence length="497" mass="54801">MSTRDGAVKEETTKTEQSKTEPTKSEPKDDEKDDVSAKDSSIPFLPEESLKKVFLQSLFPFLLGGVSSIGTGQVLHYAQSSQSYVEIPEFMEVTPALAGLKGNIECILASKLSTLAHQGVLSEKKSRNAMIIASIGLQQFQVVIMTFLASIVSLISPVANHSNCQLQSKPILFLFTVSFMSITSSSFIIAALLIALILGARKYDVNPDNITTPIASSLSDLLAIAAMLFFAWLLHDSILAKNWYIGVILLSAMVLAWPFWVWLLNRRDETINVAKSGWITLIVSCALSSLAGQILTKAISKYPDISIFAPILMGISGNRTAMQSSRICTQLHTSSNRPGYLPDERKLVRYLSPYRAFCSNEDDARGARLLLLTAPPFQIVFILIAYCIAYFTDPSENKIPLHVGFFFAYILTAMIHMSILLYLSQICVHSMWRYKLDPDFHAIPFLAGMGDLLGTAFIYGLFAVLASVQTYDGEIIQVVKNATENIDPTRSAICHPT</sequence>
<evidence type="ECO:0000256" key="4">
    <source>
        <dbReference type="ARBA" id="ARBA00022692"/>
    </source>
</evidence>
<dbReference type="PANTHER" id="PTHR16228">
    <property type="entry name" value="DIVALENT CATION TRANSPORTER SOLUTE CARRIER FAMILY 41"/>
    <property type="match status" value="1"/>
</dbReference>
<feature type="transmembrane region" description="Helical" evidence="10">
    <location>
        <begin position="171"/>
        <end position="198"/>
    </location>
</feature>
<keyword evidence="4 10" id="KW-0812">Transmembrane</keyword>
<comment type="subcellular location">
    <subcellularLocation>
        <location evidence="1">Membrane</location>
        <topology evidence="1">Multi-pass membrane protein</topology>
    </subcellularLocation>
</comment>